<dbReference type="InterPro" id="IPR029016">
    <property type="entry name" value="GAF-like_dom_sf"/>
</dbReference>
<keyword evidence="3" id="KW-1185">Reference proteome</keyword>
<proteinExistence type="predicted"/>
<feature type="domain" description="GAF" evidence="1">
    <location>
        <begin position="18"/>
        <end position="173"/>
    </location>
</feature>
<sequence>MSEGGAARQWLESRVDGAGSAALRELVDALSRLLATAVGDAVAVRRLDSNGGLVPLAAHHPDSGRTASMRAVMARTEDSSEGLWAPVVRRGETVRWSAQRTPTAPSSRQTAFIDAWSVQAVVGMPVVSGERVIGGAALVRFGVARDFSADDEDMLSLLASRLGPVLELLDAYDPA</sequence>
<evidence type="ECO:0000313" key="2">
    <source>
        <dbReference type="EMBL" id="MXG91835.1"/>
    </source>
</evidence>
<dbReference type="InterPro" id="IPR003018">
    <property type="entry name" value="GAF"/>
</dbReference>
<dbReference type="AlphaFoldDB" id="A0A6L7F3N0"/>
<dbReference type="Proteomes" id="UP000473325">
    <property type="component" value="Unassembled WGS sequence"/>
</dbReference>
<evidence type="ECO:0000313" key="3">
    <source>
        <dbReference type="Proteomes" id="UP000473325"/>
    </source>
</evidence>
<dbReference type="SMART" id="SM00065">
    <property type="entry name" value="GAF"/>
    <property type="match status" value="1"/>
</dbReference>
<name>A0A6L7F3N0_9ACTN</name>
<dbReference type="Pfam" id="PF13185">
    <property type="entry name" value="GAF_2"/>
    <property type="match status" value="1"/>
</dbReference>
<dbReference type="SUPFAM" id="SSF55781">
    <property type="entry name" value="GAF domain-like"/>
    <property type="match status" value="1"/>
</dbReference>
<accession>A0A6L7F3N0</accession>
<dbReference type="EMBL" id="WUEK01000015">
    <property type="protein sequence ID" value="MXG91835.1"/>
    <property type="molecule type" value="Genomic_DNA"/>
</dbReference>
<dbReference type="RefSeq" id="WP_160879768.1">
    <property type="nucleotide sequence ID" value="NZ_WUEK01000015.1"/>
</dbReference>
<protein>
    <submittedName>
        <fullName evidence="2">GAF domain-containing protein</fullName>
    </submittedName>
</protein>
<reference evidence="2 3" key="1">
    <citation type="submission" date="2019-12" db="EMBL/GenBank/DDBJ databases">
        <authorList>
            <person name="Kun Z."/>
        </authorList>
    </citation>
    <scope>NUCLEOTIDE SEQUENCE [LARGE SCALE GENOMIC DNA]</scope>
    <source>
        <strain evidence="2 3">YIM 123512</strain>
    </source>
</reference>
<organism evidence="2 3">
    <name type="scientific">Nocardioides flavescens</name>
    <dbReference type="NCBI Taxonomy" id="2691959"/>
    <lineage>
        <taxon>Bacteria</taxon>
        <taxon>Bacillati</taxon>
        <taxon>Actinomycetota</taxon>
        <taxon>Actinomycetes</taxon>
        <taxon>Propionibacteriales</taxon>
        <taxon>Nocardioidaceae</taxon>
        <taxon>Nocardioides</taxon>
    </lineage>
</organism>
<dbReference type="Gene3D" id="3.30.450.40">
    <property type="match status" value="1"/>
</dbReference>
<evidence type="ECO:0000259" key="1">
    <source>
        <dbReference type="SMART" id="SM00065"/>
    </source>
</evidence>
<gene>
    <name evidence="2" type="ORF">GRQ65_20020</name>
</gene>
<comment type="caution">
    <text evidence="2">The sequence shown here is derived from an EMBL/GenBank/DDBJ whole genome shotgun (WGS) entry which is preliminary data.</text>
</comment>